<evidence type="ECO:0000259" key="12">
    <source>
        <dbReference type="PROSITE" id="PS50880"/>
    </source>
</evidence>
<dbReference type="SMART" id="SM00493">
    <property type="entry name" value="TOPRIM"/>
    <property type="match status" value="1"/>
</dbReference>
<dbReference type="Gene3D" id="1.10.290.10">
    <property type="entry name" value="Topoisomerase I, domain 4"/>
    <property type="match status" value="1"/>
</dbReference>
<evidence type="ECO:0000256" key="8">
    <source>
        <dbReference type="ARBA" id="ARBA00023125"/>
    </source>
</evidence>
<feature type="domain" description="Toprim" evidence="12">
    <location>
        <begin position="1"/>
        <end position="111"/>
    </location>
</feature>
<dbReference type="CDD" id="cd00186">
    <property type="entry name" value="TOP1Ac"/>
    <property type="match status" value="1"/>
</dbReference>
<dbReference type="EC" id="5.6.2.1" evidence="10"/>
<keyword evidence="7 10" id="KW-0799">Topoisomerase</keyword>
<dbReference type="InterPro" id="IPR013497">
    <property type="entry name" value="Topo_IA_cen"/>
</dbReference>
<evidence type="ECO:0000256" key="9">
    <source>
        <dbReference type="ARBA" id="ARBA00023235"/>
    </source>
</evidence>
<feature type="site" description="Interaction with DNA" evidence="10">
    <location>
        <position position="498"/>
    </location>
</feature>
<dbReference type="GO" id="GO:0003677">
    <property type="term" value="F:DNA binding"/>
    <property type="evidence" value="ECO:0007669"/>
    <property type="project" value="UniProtKB-KW"/>
</dbReference>
<evidence type="ECO:0000256" key="2">
    <source>
        <dbReference type="ARBA" id="ARBA00009446"/>
    </source>
</evidence>
<organism evidence="14 15">
    <name type="scientific">Candidatus Falkowbacteria bacterium RIFCSPLOWO2_12_FULL_45_13</name>
    <dbReference type="NCBI Taxonomy" id="1797991"/>
    <lineage>
        <taxon>Bacteria</taxon>
        <taxon>Candidatus Falkowiibacteriota</taxon>
    </lineage>
</organism>
<evidence type="ECO:0000256" key="3">
    <source>
        <dbReference type="ARBA" id="ARBA00022723"/>
    </source>
</evidence>
<proteinExistence type="inferred from homology"/>
<name>A0A1F5SWK3_9BACT</name>
<dbReference type="Gene3D" id="3.30.65.10">
    <property type="entry name" value="Bacterial Topoisomerase I, domain 1"/>
    <property type="match status" value="3"/>
</dbReference>
<evidence type="ECO:0000256" key="5">
    <source>
        <dbReference type="ARBA" id="ARBA00022833"/>
    </source>
</evidence>
<evidence type="ECO:0000259" key="13">
    <source>
        <dbReference type="PROSITE" id="PS52039"/>
    </source>
</evidence>
<feature type="site" description="Interaction with DNA" evidence="10">
    <location>
        <position position="153"/>
    </location>
</feature>
<dbReference type="GO" id="GO:0003917">
    <property type="term" value="F:DNA topoisomerase type I (single strand cut, ATP-independent) activity"/>
    <property type="evidence" value="ECO:0007669"/>
    <property type="project" value="UniProtKB-UniRule"/>
</dbReference>
<dbReference type="Pfam" id="PF01131">
    <property type="entry name" value="Topoisom_bac"/>
    <property type="match status" value="1"/>
</dbReference>
<evidence type="ECO:0000256" key="1">
    <source>
        <dbReference type="ARBA" id="ARBA00000213"/>
    </source>
</evidence>
<dbReference type="Pfam" id="PF01396">
    <property type="entry name" value="Zn_ribbon_Top1"/>
    <property type="match status" value="4"/>
</dbReference>
<feature type="region of interest" description="Interaction with DNA" evidence="10">
    <location>
        <begin position="161"/>
        <end position="166"/>
    </location>
</feature>
<dbReference type="GO" id="GO:0005694">
    <property type="term" value="C:chromosome"/>
    <property type="evidence" value="ECO:0007669"/>
    <property type="project" value="InterPro"/>
</dbReference>
<keyword evidence="5" id="KW-0862">Zinc</keyword>
<dbReference type="InterPro" id="IPR005733">
    <property type="entry name" value="TopoI_bac-type"/>
</dbReference>
<feature type="active site" description="O-(5'-phospho-DNA)-tyrosine intermediate" evidence="10">
    <location>
        <position position="291"/>
    </location>
</feature>
<dbReference type="GO" id="GO:0006265">
    <property type="term" value="P:DNA topological change"/>
    <property type="evidence" value="ECO:0007669"/>
    <property type="project" value="UniProtKB-UniRule"/>
</dbReference>
<accession>A0A1F5SWK3</accession>
<dbReference type="InterPro" id="IPR013824">
    <property type="entry name" value="Topo_IA_cen_sub1"/>
</dbReference>
<dbReference type="PRINTS" id="PR00417">
    <property type="entry name" value="PRTPISMRASEI"/>
</dbReference>
<dbReference type="Gene3D" id="2.70.20.10">
    <property type="entry name" value="Topoisomerase I, domain 3"/>
    <property type="match status" value="1"/>
</dbReference>
<feature type="compositionally biased region" description="Polar residues" evidence="11">
    <location>
        <begin position="344"/>
        <end position="357"/>
    </location>
</feature>
<dbReference type="Pfam" id="PF01751">
    <property type="entry name" value="Toprim"/>
    <property type="match status" value="1"/>
</dbReference>
<reference evidence="14 15" key="1">
    <citation type="journal article" date="2016" name="Nat. Commun.">
        <title>Thousands of microbial genomes shed light on interconnected biogeochemical processes in an aquifer system.</title>
        <authorList>
            <person name="Anantharaman K."/>
            <person name="Brown C.T."/>
            <person name="Hug L.A."/>
            <person name="Sharon I."/>
            <person name="Castelle C.J."/>
            <person name="Probst A.J."/>
            <person name="Thomas B.C."/>
            <person name="Singh A."/>
            <person name="Wilkins M.J."/>
            <person name="Karaoz U."/>
            <person name="Brodie E.L."/>
            <person name="Williams K.H."/>
            <person name="Hubbard S.S."/>
            <person name="Banfield J.F."/>
        </authorList>
    </citation>
    <scope>NUCLEOTIDE SEQUENCE [LARGE SCALE GENOMIC DNA]</scope>
</reference>
<dbReference type="EMBL" id="MFFY01000032">
    <property type="protein sequence ID" value="OGF31097.1"/>
    <property type="molecule type" value="Genomic_DNA"/>
</dbReference>
<keyword evidence="6" id="KW-0460">Magnesium</keyword>
<dbReference type="SMART" id="SM00437">
    <property type="entry name" value="TOP1Ac"/>
    <property type="match status" value="1"/>
</dbReference>
<dbReference type="HAMAP" id="MF_00952">
    <property type="entry name" value="Topoisom_1_prok"/>
    <property type="match status" value="1"/>
</dbReference>
<feature type="site" description="Interaction with DNA" evidence="10">
    <location>
        <position position="141"/>
    </location>
</feature>
<feature type="site" description="Interaction with DNA" evidence="10">
    <location>
        <position position="146"/>
    </location>
</feature>
<evidence type="ECO:0000256" key="6">
    <source>
        <dbReference type="ARBA" id="ARBA00022842"/>
    </source>
</evidence>
<evidence type="ECO:0000313" key="15">
    <source>
        <dbReference type="Proteomes" id="UP000176915"/>
    </source>
</evidence>
<keyword evidence="4" id="KW-0863">Zinc-finger</keyword>
<gene>
    <name evidence="10" type="primary">topA</name>
    <name evidence="14" type="ORF">A3H09_04165</name>
</gene>
<dbReference type="PANTHER" id="PTHR42785:SF1">
    <property type="entry name" value="DNA TOPOISOMERASE"/>
    <property type="match status" value="1"/>
</dbReference>
<feature type="domain" description="Topo IA-type catalytic" evidence="13">
    <location>
        <begin position="127"/>
        <end position="567"/>
    </location>
</feature>
<dbReference type="InterPro" id="IPR023406">
    <property type="entry name" value="Topo_IA_AS"/>
</dbReference>
<dbReference type="Gene3D" id="1.10.460.10">
    <property type="entry name" value="Topoisomerase I, domain 2"/>
    <property type="match status" value="1"/>
</dbReference>
<dbReference type="InterPro" id="IPR013498">
    <property type="entry name" value="Topo_IA_Znf"/>
</dbReference>
<dbReference type="InterPro" id="IPR028612">
    <property type="entry name" value="Topoisom_1_IA"/>
</dbReference>
<dbReference type="InterPro" id="IPR013825">
    <property type="entry name" value="Topo_IA_cen_sub2"/>
</dbReference>
<dbReference type="InterPro" id="IPR013826">
    <property type="entry name" value="Topo_IA_cen_sub3"/>
</dbReference>
<keyword evidence="3" id="KW-0479">Metal-binding</keyword>
<evidence type="ECO:0000256" key="10">
    <source>
        <dbReference type="HAMAP-Rule" id="MF_00952"/>
    </source>
</evidence>
<feature type="site" description="Interaction with DNA" evidence="10">
    <location>
        <position position="137"/>
    </location>
</feature>
<dbReference type="GO" id="GO:0008270">
    <property type="term" value="F:zinc ion binding"/>
    <property type="evidence" value="ECO:0007669"/>
    <property type="project" value="UniProtKB-KW"/>
</dbReference>
<comment type="similarity">
    <text evidence="2 10">Belongs to the type IA topoisomerase family.</text>
</comment>
<dbReference type="AlphaFoldDB" id="A0A1F5SWK3"/>
<dbReference type="PANTHER" id="PTHR42785">
    <property type="entry name" value="DNA TOPOISOMERASE, TYPE IA, CORE"/>
    <property type="match status" value="1"/>
</dbReference>
<comment type="caution">
    <text evidence="14">The sequence shown here is derived from an EMBL/GenBank/DDBJ whole genome shotgun (WGS) entry which is preliminary data.</text>
</comment>
<dbReference type="SMART" id="SM00436">
    <property type="entry name" value="TOP1Bc"/>
    <property type="match status" value="1"/>
</dbReference>
<evidence type="ECO:0000256" key="7">
    <source>
        <dbReference type="ARBA" id="ARBA00023029"/>
    </source>
</evidence>
<sequence>MKLVIVESPTKAKTIAKFLGDDFLIESSFGHVRDLPQSNLGVEIEHDFEPKYVVPVKAKKNLKKLQQLAKKSEKIILATDEDREGEAIAWHLTKALKIDDRLADRIVFHEITKQAVEQALANPKKINMKLVDAQQARRILDRLVGYELSPFLWKKVAKGLSAGRVQSVTVRLIIEREREIKKFQTQEYWTVTANLQNGQKLPFSAKLNKITGRTIDKLQIKNEAQAAKILAELDDAAYLVAGLEKKQTKKQPPKPFTTSSLQQTANRWLGFSAKQTMMVAQQLYEMGFITYMRTDSLNLADKFLAEAAQYLKINLGEKYCLKAPRRFKTKTKGAQEAHEAIRPSQASRAPQSVASDLNPNQNKLYQLVWQRALASQMPEAIVDTTTVDVDAITLLIKEKNVPLLTKEGLGEVKYQFRANGQILKFDGYLKIYPENSQEIKLPELQIKEKLELLAITKEQHFTKPPARFSDAGLVKELEKYGIGRPSTYAPTINTIIERNYAERDDHKRLAPTEIAFVVNDLLVEHFPKIVDYQFTAKMENDLDTIAEGEAKWQPIIKEFYEPFHANLQNKYESIKKQDLMPEEKSSEICEKCGSDMIIKVGRYGKYLACSAFPKCKNIKSLPGADRDKNGRADSQEIEELKEKYKDEVCEKCSASLTVKVGKFGPFLGCTAYPKCKNIKNINGPSQATGIACPVCKQGEIVQKRSRRGSFYACNQYPKCKTAFSGRPTGEKCPDCGSLLIEDAKKSQVKCSNKECDYIK</sequence>
<comment type="catalytic activity">
    <reaction evidence="1 10">
        <text>ATP-independent breakage of single-stranded DNA, followed by passage and rejoining.</text>
        <dbReference type="EC" id="5.6.2.1"/>
    </reaction>
</comment>
<dbReference type="SUPFAM" id="SSF56712">
    <property type="entry name" value="Prokaryotic type I DNA topoisomerase"/>
    <property type="match status" value="1"/>
</dbReference>
<dbReference type="PROSITE" id="PS00396">
    <property type="entry name" value="TOPO_IA_1"/>
    <property type="match status" value="1"/>
</dbReference>
<feature type="region of interest" description="Disordered" evidence="11">
    <location>
        <begin position="332"/>
        <end position="357"/>
    </location>
</feature>
<keyword evidence="8 10" id="KW-0238">DNA-binding</keyword>
<keyword evidence="9 10" id="KW-0413">Isomerase</keyword>
<protein>
    <recommendedName>
        <fullName evidence="10">DNA topoisomerase 1</fullName>
        <ecNumber evidence="10">5.6.2.1</ecNumber>
    </recommendedName>
    <alternativeName>
        <fullName evidence="10">DNA topoisomerase I</fullName>
    </alternativeName>
</protein>
<dbReference type="InterPro" id="IPR003601">
    <property type="entry name" value="Topo_IA_2"/>
</dbReference>
<dbReference type="InterPro" id="IPR023405">
    <property type="entry name" value="Topo_IA_core_domain"/>
</dbReference>
<dbReference type="PROSITE" id="PS50880">
    <property type="entry name" value="TOPRIM"/>
    <property type="match status" value="1"/>
</dbReference>
<feature type="site" description="Interaction with DNA" evidence="10">
    <location>
        <position position="31"/>
    </location>
</feature>
<comment type="function">
    <text evidence="10">Releases the supercoiling and torsional tension of DNA, which is introduced during the DNA replication and transcription, by transiently cleaving and rejoining one strand of the DNA duplex. Introduces a single-strand break via transesterification at a target site in duplex DNA. The scissile phosphodiester is attacked by the catalytic tyrosine of the enzyme, resulting in the formation of a DNA-(5'-phosphotyrosyl)-enzyme intermediate and the expulsion of a 3'-OH DNA strand. The free DNA strand then undergoes passage around the unbroken strand, thus removing DNA supercoils. Finally, in the religation step, the DNA 3'-OH attacks the covalent intermediate to expel the active-site tyrosine and restore the DNA phosphodiester backbone.</text>
</comment>
<dbReference type="SUPFAM" id="SSF57783">
    <property type="entry name" value="Zinc beta-ribbon"/>
    <property type="match status" value="3"/>
</dbReference>
<dbReference type="Gene3D" id="3.40.50.140">
    <property type="match status" value="1"/>
</dbReference>
<comment type="subunit">
    <text evidence="10">Monomer.</text>
</comment>
<feature type="site" description="Interaction with DNA" evidence="10">
    <location>
        <position position="138"/>
    </location>
</feature>
<evidence type="ECO:0000313" key="14">
    <source>
        <dbReference type="EMBL" id="OGF31097.1"/>
    </source>
</evidence>
<evidence type="ECO:0000256" key="4">
    <source>
        <dbReference type="ARBA" id="ARBA00022771"/>
    </source>
</evidence>
<dbReference type="CDD" id="cd03363">
    <property type="entry name" value="TOPRIM_TopoIA_TopoI"/>
    <property type="match status" value="1"/>
</dbReference>
<dbReference type="PROSITE" id="PS52039">
    <property type="entry name" value="TOPO_IA_2"/>
    <property type="match status" value="1"/>
</dbReference>
<dbReference type="InterPro" id="IPR000380">
    <property type="entry name" value="Topo_IA"/>
</dbReference>
<dbReference type="NCBIfam" id="TIGR01051">
    <property type="entry name" value="topA_bact"/>
    <property type="match status" value="1"/>
</dbReference>
<dbReference type="InterPro" id="IPR034149">
    <property type="entry name" value="TOPRIM_TopoI"/>
</dbReference>
<dbReference type="Proteomes" id="UP000176915">
    <property type="component" value="Unassembled WGS sequence"/>
</dbReference>
<dbReference type="InterPro" id="IPR006171">
    <property type="entry name" value="TOPRIM_dom"/>
</dbReference>
<evidence type="ECO:0000256" key="11">
    <source>
        <dbReference type="SAM" id="MobiDB-lite"/>
    </source>
</evidence>
<dbReference type="InterPro" id="IPR003602">
    <property type="entry name" value="Topo_IA_DNA-bd_dom"/>
</dbReference>
<feature type="site" description="Interaction with DNA" evidence="10">
    <location>
        <position position="293"/>
    </location>
</feature>